<evidence type="ECO:0000313" key="2">
    <source>
        <dbReference type="Proteomes" id="UP000018680"/>
    </source>
</evidence>
<evidence type="ECO:0008006" key="3">
    <source>
        <dbReference type="Google" id="ProtNLM"/>
    </source>
</evidence>
<dbReference type="Proteomes" id="UP000018680">
    <property type="component" value="Chromosome"/>
</dbReference>
<sequence length="215" mass="24266">MGIRGRITMKTIYNKTLLCFGALLFLVLTPAFSIESENSEAHHTPIAEVYDEALGFSAGPMTGTGLTYHKTYGSKGWQIVAGALYSPEIQFYGNLLDYSLGFSHHWRVFSSQWKDILGGNLYIFTSIMHRGYIPWVDDSYYDEESETYVEVPPYSGSYTPQFTAGFGIGMELIGFSHFSIPIEVGYGLTWLPTAGSLQNQFAVELYPQISFRYRY</sequence>
<dbReference type="HOGENOM" id="CLU_1467323_0_0_12"/>
<proteinExistence type="predicted"/>
<accession>V5WD84</accession>
<reference evidence="1 2" key="1">
    <citation type="journal article" date="2015" name="Stand. Genomic Sci.">
        <title>Complete genome sequence and description of Salinispira pacifica gen. nov., sp. nov., a novel spirochaete isolated form a hypersaline microbial mat.</title>
        <authorList>
            <person name="Ben Hania W."/>
            <person name="Joseph M."/>
            <person name="Schumann P."/>
            <person name="Bunk B."/>
            <person name="Fiebig A."/>
            <person name="Sproer C."/>
            <person name="Klenk H.P."/>
            <person name="Fardeau M.L."/>
            <person name="Spring S."/>
        </authorList>
    </citation>
    <scope>NUCLEOTIDE SEQUENCE [LARGE SCALE GENOMIC DNA]</scope>
    <source>
        <strain evidence="1 2">L21-RPul-D2</strain>
    </source>
</reference>
<gene>
    <name evidence="1" type="ORF">L21SP2_0106</name>
</gene>
<keyword evidence="2" id="KW-1185">Reference proteome</keyword>
<dbReference type="AlphaFoldDB" id="V5WD84"/>
<dbReference type="EMBL" id="CP006939">
    <property type="protein sequence ID" value="AHC13550.1"/>
    <property type="molecule type" value="Genomic_DNA"/>
</dbReference>
<organism evidence="1 2">
    <name type="scientific">Salinispira pacifica</name>
    <dbReference type="NCBI Taxonomy" id="1307761"/>
    <lineage>
        <taxon>Bacteria</taxon>
        <taxon>Pseudomonadati</taxon>
        <taxon>Spirochaetota</taxon>
        <taxon>Spirochaetia</taxon>
        <taxon>Spirochaetales</taxon>
        <taxon>Spirochaetaceae</taxon>
        <taxon>Salinispira</taxon>
    </lineage>
</organism>
<protein>
    <recommendedName>
        <fullName evidence="3">Outer membrane protein beta-barrel domain-containing protein</fullName>
    </recommendedName>
</protein>
<dbReference type="eggNOG" id="ENOG502ZY11">
    <property type="taxonomic scope" value="Bacteria"/>
</dbReference>
<name>V5WD84_9SPIO</name>
<evidence type="ECO:0000313" key="1">
    <source>
        <dbReference type="EMBL" id="AHC13550.1"/>
    </source>
</evidence>
<dbReference type="KEGG" id="slr:L21SP2_0106"/>